<comment type="catalytic activity">
    <reaction evidence="5">
        <text>O-phospho-L-tyrosyl-[protein] + H2O = L-tyrosyl-[protein] + phosphate</text>
        <dbReference type="Rhea" id="RHEA:10684"/>
        <dbReference type="Rhea" id="RHEA-COMP:10136"/>
        <dbReference type="Rhea" id="RHEA-COMP:20101"/>
        <dbReference type="ChEBI" id="CHEBI:15377"/>
        <dbReference type="ChEBI" id="CHEBI:43474"/>
        <dbReference type="ChEBI" id="CHEBI:46858"/>
        <dbReference type="ChEBI" id="CHEBI:61978"/>
        <dbReference type="EC" id="3.1.3.48"/>
    </reaction>
</comment>
<dbReference type="EC" id="3.1.3.48" evidence="2"/>
<feature type="active site" description="Proton donor" evidence="6">
    <location>
        <position position="125"/>
    </location>
</feature>
<dbReference type="InterPro" id="IPR036196">
    <property type="entry name" value="Ptyr_pPase_sf"/>
</dbReference>
<evidence type="ECO:0000256" key="4">
    <source>
        <dbReference type="ARBA" id="ARBA00022912"/>
    </source>
</evidence>
<sequence length="156" mass="18225">MTKVLFVCLGNVCRSAMANAIFRRLVKQAGVQNQYQIDSAGTSDEEQGHYPNPHVRKILSQHGYDWRYLHARKITPRDYKWADYIIGMDTQNVADLKINAPLGCRSKIHLCLNILPDHHGQEIPDPWYTHKFSYTYNVLVKVLPVWLRYFQKHSKN</sequence>
<dbReference type="InterPro" id="IPR017867">
    <property type="entry name" value="Tyr_phospatase_low_mol_wt"/>
</dbReference>
<dbReference type="PRINTS" id="PR00719">
    <property type="entry name" value="LMWPTPASE"/>
</dbReference>
<evidence type="ECO:0000256" key="6">
    <source>
        <dbReference type="PIRSR" id="PIRSR617867-1"/>
    </source>
</evidence>
<dbReference type="PANTHER" id="PTHR11717:SF7">
    <property type="entry name" value="LOW MOLECULAR WEIGHT PHOSPHOTYROSINE PROTEIN PHOSPHATASE"/>
    <property type="match status" value="1"/>
</dbReference>
<organism evidence="8 9">
    <name type="scientific">Acetilactobacillus jinshanensis</name>
    <dbReference type="NCBI Taxonomy" id="1720083"/>
    <lineage>
        <taxon>Bacteria</taxon>
        <taxon>Bacillati</taxon>
        <taxon>Bacillota</taxon>
        <taxon>Bacilli</taxon>
        <taxon>Lactobacillales</taxon>
        <taxon>Lactobacillaceae</taxon>
        <taxon>Acetilactobacillus</taxon>
    </lineage>
</organism>
<keyword evidence="3" id="KW-0378">Hydrolase</keyword>
<dbReference type="AlphaFoldDB" id="A0A4P6ZLY0"/>
<dbReference type="CDD" id="cd16343">
    <property type="entry name" value="LMWPTP"/>
    <property type="match status" value="1"/>
</dbReference>
<dbReference type="PANTHER" id="PTHR11717">
    <property type="entry name" value="LOW MOLECULAR WEIGHT PROTEIN TYROSINE PHOSPHATASE"/>
    <property type="match status" value="1"/>
</dbReference>
<dbReference type="EMBL" id="CP034726">
    <property type="protein sequence ID" value="QBP18875.1"/>
    <property type="molecule type" value="Genomic_DNA"/>
</dbReference>
<evidence type="ECO:0000256" key="3">
    <source>
        <dbReference type="ARBA" id="ARBA00022801"/>
    </source>
</evidence>
<keyword evidence="9" id="KW-1185">Reference proteome</keyword>
<evidence type="ECO:0000313" key="8">
    <source>
        <dbReference type="EMBL" id="QBP18875.1"/>
    </source>
</evidence>
<evidence type="ECO:0000313" key="9">
    <source>
        <dbReference type="Proteomes" id="UP000294321"/>
    </source>
</evidence>
<dbReference type="Gene3D" id="3.40.50.2300">
    <property type="match status" value="1"/>
</dbReference>
<evidence type="ECO:0000256" key="2">
    <source>
        <dbReference type="ARBA" id="ARBA00013064"/>
    </source>
</evidence>
<dbReference type="Proteomes" id="UP000294321">
    <property type="component" value="Chromosome"/>
</dbReference>
<evidence type="ECO:0000259" key="7">
    <source>
        <dbReference type="SMART" id="SM00226"/>
    </source>
</evidence>
<keyword evidence="4" id="KW-0904">Protein phosphatase</keyword>
<dbReference type="SUPFAM" id="SSF52788">
    <property type="entry name" value="Phosphotyrosine protein phosphatases I"/>
    <property type="match status" value="1"/>
</dbReference>
<proteinExistence type="inferred from homology"/>
<feature type="domain" description="Phosphotyrosine protein phosphatase I" evidence="7">
    <location>
        <begin position="2"/>
        <end position="149"/>
    </location>
</feature>
<dbReference type="GO" id="GO:0004725">
    <property type="term" value="F:protein tyrosine phosphatase activity"/>
    <property type="evidence" value="ECO:0007669"/>
    <property type="project" value="UniProtKB-EC"/>
</dbReference>
<dbReference type="Pfam" id="PF01451">
    <property type="entry name" value="LMWPc"/>
    <property type="match status" value="1"/>
</dbReference>
<feature type="active site" description="Nucleophile" evidence="6">
    <location>
        <position position="8"/>
    </location>
</feature>
<dbReference type="InterPro" id="IPR023485">
    <property type="entry name" value="Ptyr_pPase"/>
</dbReference>
<gene>
    <name evidence="8" type="ORF">ELX58_07200</name>
</gene>
<accession>A0A4P6ZLY0</accession>
<evidence type="ECO:0000256" key="5">
    <source>
        <dbReference type="ARBA" id="ARBA00051722"/>
    </source>
</evidence>
<comment type="similarity">
    <text evidence="1">Belongs to the low molecular weight phosphotyrosine protein phosphatase family.</text>
</comment>
<reference evidence="9" key="1">
    <citation type="submission" date="2018-12" db="EMBL/GenBank/DDBJ databases">
        <title>A new species of lactobacillus.</title>
        <authorList>
            <person name="Jian Y."/>
            <person name="Xin L."/>
            <person name="Hong Z.J."/>
            <person name="Ming L.Z."/>
            <person name="Hong X.Z."/>
        </authorList>
    </citation>
    <scope>NUCLEOTIDE SEQUENCE [LARGE SCALE GENOMIC DNA]</scope>
    <source>
        <strain evidence="9">HSLZ-75</strain>
    </source>
</reference>
<dbReference type="SMART" id="SM00226">
    <property type="entry name" value="LMWPc"/>
    <property type="match status" value="1"/>
</dbReference>
<dbReference type="InterPro" id="IPR050438">
    <property type="entry name" value="LMW_PTPase"/>
</dbReference>
<feature type="active site" evidence="6">
    <location>
        <position position="14"/>
    </location>
</feature>
<name>A0A4P6ZLY0_9LACO</name>
<protein>
    <recommendedName>
        <fullName evidence="2">protein-tyrosine-phosphatase</fullName>
        <ecNumber evidence="2">3.1.3.48</ecNumber>
    </recommendedName>
</protein>
<dbReference type="KEGG" id="lji:ELX58_07200"/>
<evidence type="ECO:0000256" key="1">
    <source>
        <dbReference type="ARBA" id="ARBA00011063"/>
    </source>
</evidence>
<dbReference type="OrthoDB" id="9784339at2"/>